<reference evidence="2" key="1">
    <citation type="submission" date="2023-04" db="EMBL/GenBank/DDBJ databases">
        <title>Phytophthora fragariaefolia NBRC 109709.</title>
        <authorList>
            <person name="Ichikawa N."/>
            <person name="Sato H."/>
            <person name="Tonouchi N."/>
        </authorList>
    </citation>
    <scope>NUCLEOTIDE SEQUENCE</scope>
    <source>
        <strain evidence="2">NBRC 109709</strain>
    </source>
</reference>
<dbReference type="AlphaFoldDB" id="A0A9W6XC75"/>
<dbReference type="EMBL" id="BSXT01000878">
    <property type="protein sequence ID" value="GMF35628.1"/>
    <property type="molecule type" value="Genomic_DNA"/>
</dbReference>
<feature type="compositionally biased region" description="Basic residues" evidence="1">
    <location>
        <begin position="192"/>
        <end position="210"/>
    </location>
</feature>
<keyword evidence="3" id="KW-1185">Reference proteome</keyword>
<comment type="caution">
    <text evidence="2">The sequence shown here is derived from an EMBL/GenBank/DDBJ whole genome shotgun (WGS) entry which is preliminary data.</text>
</comment>
<organism evidence="2 3">
    <name type="scientific">Phytophthora fragariaefolia</name>
    <dbReference type="NCBI Taxonomy" id="1490495"/>
    <lineage>
        <taxon>Eukaryota</taxon>
        <taxon>Sar</taxon>
        <taxon>Stramenopiles</taxon>
        <taxon>Oomycota</taxon>
        <taxon>Peronosporomycetes</taxon>
        <taxon>Peronosporales</taxon>
        <taxon>Peronosporaceae</taxon>
        <taxon>Phytophthora</taxon>
    </lineage>
</organism>
<protein>
    <submittedName>
        <fullName evidence="2">Unnamed protein product</fullName>
    </submittedName>
</protein>
<name>A0A9W6XC75_9STRA</name>
<sequence>MDQVNAWKAAETDISFNAYYGDNFRGAGLSDKNLCFLYAFQAACHGLGRTGLVNSDHWERFCLQENKSFPNGVLARDIDAFFNFIRKDGVPLDYLELFKKYQKKSMLSAAMMAKAVHDLPPGYYIVWVAQDLVEHCFTLVLRGPDDPVMVYDNYQEGKNPPCYLESLSHLQWLTKVCGLHRVALPPLNSPQKSKKKSHKKSRKKSRVTRN</sequence>
<evidence type="ECO:0000313" key="3">
    <source>
        <dbReference type="Proteomes" id="UP001165121"/>
    </source>
</evidence>
<proteinExistence type="predicted"/>
<accession>A0A9W6XC75</accession>
<feature type="region of interest" description="Disordered" evidence="1">
    <location>
        <begin position="185"/>
        <end position="210"/>
    </location>
</feature>
<dbReference type="OrthoDB" id="114543at2759"/>
<evidence type="ECO:0000256" key="1">
    <source>
        <dbReference type="SAM" id="MobiDB-lite"/>
    </source>
</evidence>
<evidence type="ECO:0000313" key="2">
    <source>
        <dbReference type="EMBL" id="GMF35628.1"/>
    </source>
</evidence>
<gene>
    <name evidence="2" type="ORF">Pfra01_000948000</name>
</gene>
<dbReference type="Proteomes" id="UP001165121">
    <property type="component" value="Unassembled WGS sequence"/>
</dbReference>